<dbReference type="EMBL" id="JADCUA010000008">
    <property type="protein sequence ID" value="KAH9837545.1"/>
    <property type="molecule type" value="Genomic_DNA"/>
</dbReference>
<name>A0ABQ8KHT0_9APHY</name>
<reference evidence="2 3" key="1">
    <citation type="journal article" date="2021" name="Environ. Microbiol.">
        <title>Gene family expansions and transcriptome signatures uncover fungal adaptations to wood decay.</title>
        <authorList>
            <person name="Hage H."/>
            <person name="Miyauchi S."/>
            <person name="Viragh M."/>
            <person name="Drula E."/>
            <person name="Min B."/>
            <person name="Chaduli D."/>
            <person name="Navarro D."/>
            <person name="Favel A."/>
            <person name="Norest M."/>
            <person name="Lesage-Meessen L."/>
            <person name="Balint B."/>
            <person name="Merenyi Z."/>
            <person name="de Eugenio L."/>
            <person name="Morin E."/>
            <person name="Martinez A.T."/>
            <person name="Baldrian P."/>
            <person name="Stursova M."/>
            <person name="Martinez M.J."/>
            <person name="Novotny C."/>
            <person name="Magnuson J.K."/>
            <person name="Spatafora J.W."/>
            <person name="Maurice S."/>
            <person name="Pangilinan J."/>
            <person name="Andreopoulos W."/>
            <person name="LaButti K."/>
            <person name="Hundley H."/>
            <person name="Na H."/>
            <person name="Kuo A."/>
            <person name="Barry K."/>
            <person name="Lipzen A."/>
            <person name="Henrissat B."/>
            <person name="Riley R."/>
            <person name="Ahrendt S."/>
            <person name="Nagy L.G."/>
            <person name="Grigoriev I.V."/>
            <person name="Martin F."/>
            <person name="Rosso M.N."/>
        </authorList>
    </citation>
    <scope>NUCLEOTIDE SEQUENCE [LARGE SCALE GENOMIC DNA]</scope>
    <source>
        <strain evidence="2 3">CIRM-BRFM 1785</strain>
    </source>
</reference>
<evidence type="ECO:0000313" key="3">
    <source>
        <dbReference type="Proteomes" id="UP000814176"/>
    </source>
</evidence>
<sequence length="464" mass="51100">MDRFTCTCTPAIRIAETGRYILPQHHAIASEQLAASLPVGVYPPVRFGRDGVSINAIMLADDDMAALADLIPDGSKKPLGGYYVGDMNTMELKVHWPGHYDRRTQVAETLPLCALARVAGVTKPVPYTKAQIAANVAKVVVTAMTHCLHHRPHGHGCWSVSADQTRGLTWSSVYLVAIHHRGGDTYQPELHVALSLRPPLFPEPNVRAIQGAPTACSCARALKDEESGMYVLPQRPATMKRFMGETWPAGTFPSIFFGQSGPLSIETLTRYSADQLKRVLPNSLDKPFEDCYKDWKLTRIKVKVHWPDHDDKETHVSHDVPLADHDGSHHINTIQLAMEVASTVRAAIHNCNIYRPQRHCCWAIAPTDRYGLTKRCIYLVALHHVGGITYQPELHVAPSVPPYQFPPPFPVPPEEVLVYQAGPWVEVGRGAGSSRVLHPKLGVQSLSRPKNDRATTSISGAPAP</sequence>
<accession>A0ABQ8KHT0</accession>
<keyword evidence="3" id="KW-1185">Reference proteome</keyword>
<feature type="region of interest" description="Disordered" evidence="1">
    <location>
        <begin position="441"/>
        <end position="464"/>
    </location>
</feature>
<dbReference type="GeneID" id="72000013"/>
<dbReference type="Proteomes" id="UP000814176">
    <property type="component" value="Unassembled WGS sequence"/>
</dbReference>
<gene>
    <name evidence="2" type="ORF">C8Q71DRAFT_547957</name>
</gene>
<protein>
    <submittedName>
        <fullName evidence="2">Uncharacterized protein</fullName>
    </submittedName>
</protein>
<comment type="caution">
    <text evidence="2">The sequence shown here is derived from an EMBL/GenBank/DDBJ whole genome shotgun (WGS) entry which is preliminary data.</text>
</comment>
<dbReference type="RefSeq" id="XP_047779583.1">
    <property type="nucleotide sequence ID" value="XM_047919281.1"/>
</dbReference>
<organism evidence="2 3">
    <name type="scientific">Rhodofomes roseus</name>
    <dbReference type="NCBI Taxonomy" id="34475"/>
    <lineage>
        <taxon>Eukaryota</taxon>
        <taxon>Fungi</taxon>
        <taxon>Dikarya</taxon>
        <taxon>Basidiomycota</taxon>
        <taxon>Agaricomycotina</taxon>
        <taxon>Agaricomycetes</taxon>
        <taxon>Polyporales</taxon>
        <taxon>Rhodofomes</taxon>
    </lineage>
</organism>
<evidence type="ECO:0000313" key="2">
    <source>
        <dbReference type="EMBL" id="KAH9837545.1"/>
    </source>
</evidence>
<feature type="compositionally biased region" description="Polar residues" evidence="1">
    <location>
        <begin position="444"/>
        <end position="464"/>
    </location>
</feature>
<proteinExistence type="predicted"/>
<evidence type="ECO:0000256" key="1">
    <source>
        <dbReference type="SAM" id="MobiDB-lite"/>
    </source>
</evidence>